<reference evidence="2" key="1">
    <citation type="journal article" date="2012" name="Science">
        <title>Fermentation, hydrogen, and sulfur metabolism in multiple uncultivated bacterial phyla.</title>
        <authorList>
            <person name="Wrighton K.C."/>
            <person name="Thomas B.C."/>
            <person name="Sharon I."/>
            <person name="Miller C.S."/>
            <person name="Castelle C.J."/>
            <person name="VerBerkmoes N.C."/>
            <person name="Wilkins M.J."/>
            <person name="Hettich R.L."/>
            <person name="Lipton M.S."/>
            <person name="Williams K.H."/>
            <person name="Long P.E."/>
            <person name="Banfield J.F."/>
        </authorList>
    </citation>
    <scope>NUCLEOTIDE SEQUENCE [LARGE SCALE GENOMIC DNA]</scope>
</reference>
<feature type="domain" description="Transglutaminase-like" evidence="1">
    <location>
        <begin position="251"/>
        <end position="359"/>
    </location>
</feature>
<comment type="caution">
    <text evidence="2">The sequence shown here is derived from an EMBL/GenBank/DDBJ whole genome shotgun (WGS) entry which is preliminary data.</text>
</comment>
<evidence type="ECO:0000313" key="2">
    <source>
        <dbReference type="EMBL" id="EKE27730.1"/>
    </source>
</evidence>
<dbReference type="InterPro" id="IPR002931">
    <property type="entry name" value="Transglutaminase-like"/>
</dbReference>
<dbReference type="EMBL" id="AMFJ01000437">
    <property type="protein sequence ID" value="EKE27730.1"/>
    <property type="molecule type" value="Genomic_DNA"/>
</dbReference>
<protein>
    <recommendedName>
        <fullName evidence="1">Transglutaminase-like domain-containing protein</fullName>
    </recommendedName>
</protein>
<name>K2GWL5_9BACT</name>
<accession>K2GWL5</accession>
<dbReference type="Gene3D" id="3.10.620.30">
    <property type="match status" value="1"/>
</dbReference>
<dbReference type="InterPro" id="IPR038765">
    <property type="entry name" value="Papain-like_cys_pep_sf"/>
</dbReference>
<dbReference type="SUPFAM" id="SSF54001">
    <property type="entry name" value="Cysteine proteinases"/>
    <property type="match status" value="1"/>
</dbReference>
<evidence type="ECO:0000259" key="1">
    <source>
        <dbReference type="Pfam" id="PF01841"/>
    </source>
</evidence>
<sequence>MGRLDTEINIENFKETIEAIKVYIANLLRRRTENLKEEVKKNVSEVLEENKPSKSFFSNLKNLLMWKDESVSNPPKKDNSWFEVHPEDRDQYIPHDMEFGESLWEESRFAEINPWFKWYYTSWKKSYFDPQSNLWSKNSSLSSIIDPAVKKWKPYTYSWILKNWVTPIPLPEWSLPDINSICYSWKSIPIFQVDQNNCLYLISSEKQYISFNFYTSQNISVSLPIKDDPEKITYGNLTNDTSYFLSRLSGDSFHKAEAIKNLIKNSKKYSTRLQWTLRDKSNSRNYIWNLDRSEVMECFSANTLFVALCREVWINTRLVEWYMVQNLSKDWKALLWSNKWHAWAEIWDEQKGLWKRMDATPIKKEDWQDSNENMEDTVQGGGMRF</sequence>
<dbReference type="AlphaFoldDB" id="K2GWL5"/>
<organism evidence="2">
    <name type="scientific">uncultured bacterium</name>
    <name type="common">gcode 4</name>
    <dbReference type="NCBI Taxonomy" id="1234023"/>
    <lineage>
        <taxon>Bacteria</taxon>
        <taxon>environmental samples</taxon>
    </lineage>
</organism>
<gene>
    <name evidence="2" type="ORF">ACD_3C00163G0002</name>
</gene>
<dbReference type="Pfam" id="PF01841">
    <property type="entry name" value="Transglut_core"/>
    <property type="match status" value="1"/>
</dbReference>
<proteinExistence type="predicted"/>